<dbReference type="Gene3D" id="3.40.309.10">
    <property type="entry name" value="Aldehyde Dehydrogenase, Chain A, domain 2"/>
    <property type="match status" value="1"/>
</dbReference>
<dbReference type="PANTHER" id="PTHR43521:SF1">
    <property type="entry name" value="ALPHA-AMINOADIPIC SEMIALDEHYDE DEHYDROGENASE"/>
    <property type="match status" value="1"/>
</dbReference>
<keyword evidence="6" id="KW-1185">Reference proteome</keyword>
<proteinExistence type="inferred from homology"/>
<dbReference type="GO" id="GO:0004029">
    <property type="term" value="F:aldehyde dehydrogenase (NAD+) activity"/>
    <property type="evidence" value="ECO:0007669"/>
    <property type="project" value="InterPro"/>
</dbReference>
<dbReference type="STRING" id="47427.A0A2H3D9I4"/>
<dbReference type="Proteomes" id="UP000217790">
    <property type="component" value="Unassembled WGS sequence"/>
</dbReference>
<dbReference type="OrthoDB" id="310895at2759"/>
<organism evidence="5 6">
    <name type="scientific">Armillaria gallica</name>
    <name type="common">Bulbous honey fungus</name>
    <name type="synonym">Armillaria bulbosa</name>
    <dbReference type="NCBI Taxonomy" id="47427"/>
    <lineage>
        <taxon>Eukaryota</taxon>
        <taxon>Fungi</taxon>
        <taxon>Dikarya</taxon>
        <taxon>Basidiomycota</taxon>
        <taxon>Agaricomycotina</taxon>
        <taxon>Agaricomycetes</taxon>
        <taxon>Agaricomycetidae</taxon>
        <taxon>Agaricales</taxon>
        <taxon>Marasmiineae</taxon>
        <taxon>Physalacriaceae</taxon>
        <taxon>Armillaria</taxon>
    </lineage>
</organism>
<sequence length="194" mass="20937">MYFQRVELGALFSLEMGKIKTEGVGEVQEFIDICDYAVGLSRMMSGRVVTSERVGHSILEVPNPLGVIGVLTVFNFTVAVYGWNLSFSLAAGNATAWESSHTTPLCARDKIWCTETFPPILNVAIFDHLDQAIEWNNSVPQGLSSSLWTRDLRNAGQWIGPNGSDAGIVNINVGNSGAEISAAFGGNKVRAAEN</sequence>
<dbReference type="InterPro" id="IPR016163">
    <property type="entry name" value="Ald_DH_C"/>
</dbReference>
<dbReference type="EMBL" id="KZ293664">
    <property type="protein sequence ID" value="PBK90760.1"/>
    <property type="molecule type" value="Genomic_DNA"/>
</dbReference>
<dbReference type="InterPro" id="IPR044638">
    <property type="entry name" value="ALDH7A1-like"/>
</dbReference>
<dbReference type="AlphaFoldDB" id="A0A2H3D9I4"/>
<keyword evidence="3" id="KW-0520">NAD</keyword>
<dbReference type="Pfam" id="PF00171">
    <property type="entry name" value="Aldedh"/>
    <property type="match status" value="2"/>
</dbReference>
<gene>
    <name evidence="5" type="ORF">ARMGADRAFT_292168</name>
</gene>
<keyword evidence="2" id="KW-0560">Oxidoreductase</keyword>
<reference evidence="6" key="1">
    <citation type="journal article" date="2017" name="Nat. Ecol. Evol.">
        <title>Genome expansion and lineage-specific genetic innovations in the forest pathogenic fungi Armillaria.</title>
        <authorList>
            <person name="Sipos G."/>
            <person name="Prasanna A.N."/>
            <person name="Walter M.C."/>
            <person name="O'Connor E."/>
            <person name="Balint B."/>
            <person name="Krizsan K."/>
            <person name="Kiss B."/>
            <person name="Hess J."/>
            <person name="Varga T."/>
            <person name="Slot J."/>
            <person name="Riley R."/>
            <person name="Boka B."/>
            <person name="Rigling D."/>
            <person name="Barry K."/>
            <person name="Lee J."/>
            <person name="Mihaltcheva S."/>
            <person name="LaButti K."/>
            <person name="Lipzen A."/>
            <person name="Waldron R."/>
            <person name="Moloney N.M."/>
            <person name="Sperisen C."/>
            <person name="Kredics L."/>
            <person name="Vagvoelgyi C."/>
            <person name="Patrignani A."/>
            <person name="Fitzpatrick D."/>
            <person name="Nagy I."/>
            <person name="Doyle S."/>
            <person name="Anderson J.B."/>
            <person name="Grigoriev I.V."/>
            <person name="Gueldener U."/>
            <person name="Muensterkoetter M."/>
            <person name="Nagy L.G."/>
        </authorList>
    </citation>
    <scope>NUCLEOTIDE SEQUENCE [LARGE SCALE GENOMIC DNA]</scope>
    <source>
        <strain evidence="6">Ar21-2</strain>
    </source>
</reference>
<evidence type="ECO:0000256" key="3">
    <source>
        <dbReference type="ARBA" id="ARBA00023027"/>
    </source>
</evidence>
<evidence type="ECO:0000313" key="5">
    <source>
        <dbReference type="EMBL" id="PBK90760.1"/>
    </source>
</evidence>
<dbReference type="InterPro" id="IPR015590">
    <property type="entry name" value="Aldehyde_DH_dom"/>
</dbReference>
<evidence type="ECO:0000256" key="2">
    <source>
        <dbReference type="ARBA" id="ARBA00023002"/>
    </source>
</evidence>
<accession>A0A2H3D9I4</accession>
<dbReference type="SUPFAM" id="SSF53720">
    <property type="entry name" value="ALDH-like"/>
    <property type="match status" value="2"/>
</dbReference>
<protein>
    <submittedName>
        <fullName evidence="5">ALDH-like protein</fullName>
    </submittedName>
</protein>
<evidence type="ECO:0000256" key="1">
    <source>
        <dbReference type="ARBA" id="ARBA00009986"/>
    </source>
</evidence>
<dbReference type="InterPro" id="IPR016161">
    <property type="entry name" value="Ald_DH/histidinol_DH"/>
</dbReference>
<feature type="domain" description="Aldehyde dehydrogenase" evidence="4">
    <location>
        <begin position="5"/>
        <end position="107"/>
    </location>
</feature>
<comment type="similarity">
    <text evidence="1">Belongs to the aldehyde dehydrogenase family.</text>
</comment>
<name>A0A2H3D9I4_ARMGA</name>
<dbReference type="InterPro" id="IPR016162">
    <property type="entry name" value="Ald_DH_N"/>
</dbReference>
<dbReference type="InParanoid" id="A0A2H3D9I4"/>
<dbReference type="Gene3D" id="3.40.605.10">
    <property type="entry name" value="Aldehyde Dehydrogenase, Chain A, domain 1"/>
    <property type="match status" value="1"/>
</dbReference>
<feature type="domain" description="Aldehyde dehydrogenase" evidence="4">
    <location>
        <begin position="109"/>
        <end position="188"/>
    </location>
</feature>
<dbReference type="PANTHER" id="PTHR43521">
    <property type="entry name" value="ALPHA-AMINOADIPIC SEMIALDEHYDE DEHYDROGENASE"/>
    <property type="match status" value="1"/>
</dbReference>
<evidence type="ECO:0000259" key="4">
    <source>
        <dbReference type="Pfam" id="PF00171"/>
    </source>
</evidence>
<evidence type="ECO:0000313" key="6">
    <source>
        <dbReference type="Proteomes" id="UP000217790"/>
    </source>
</evidence>